<sequence>MLIVVLAVGDGGGRCGIGSGTNRNGSNVAALVILVAISNNSYVVRRLYEGATKESKREIERESVRKRKKERAILREEQREEKERESYIERGTMKEKRKKRLRVWQTIINGRREGAMKRKLDRKGNRERVNE</sequence>
<accession>A0A0L8HQ07</accession>
<gene>
    <name evidence="1" type="ORF">OCBIM_22009345mg</name>
</gene>
<evidence type="ECO:0000313" key="1">
    <source>
        <dbReference type="EMBL" id="KOF91254.1"/>
    </source>
</evidence>
<reference evidence="1" key="1">
    <citation type="submission" date="2015-07" db="EMBL/GenBank/DDBJ databases">
        <title>MeaNS - Measles Nucleotide Surveillance Program.</title>
        <authorList>
            <person name="Tran T."/>
            <person name="Druce J."/>
        </authorList>
    </citation>
    <scope>NUCLEOTIDE SEQUENCE</scope>
    <source>
        <strain evidence="1">UCB-OBI-ISO-001</strain>
        <tissue evidence="1">Gonad</tissue>
    </source>
</reference>
<dbReference type="AlphaFoldDB" id="A0A0L8HQ07"/>
<dbReference type="EMBL" id="KQ417584">
    <property type="protein sequence ID" value="KOF91254.1"/>
    <property type="molecule type" value="Genomic_DNA"/>
</dbReference>
<protein>
    <submittedName>
        <fullName evidence="1">Uncharacterized protein</fullName>
    </submittedName>
</protein>
<name>A0A0L8HQ07_OCTBM</name>
<proteinExistence type="predicted"/>
<organism evidence="1">
    <name type="scientific">Octopus bimaculoides</name>
    <name type="common">California two-spotted octopus</name>
    <dbReference type="NCBI Taxonomy" id="37653"/>
    <lineage>
        <taxon>Eukaryota</taxon>
        <taxon>Metazoa</taxon>
        <taxon>Spiralia</taxon>
        <taxon>Lophotrochozoa</taxon>
        <taxon>Mollusca</taxon>
        <taxon>Cephalopoda</taxon>
        <taxon>Coleoidea</taxon>
        <taxon>Octopodiformes</taxon>
        <taxon>Octopoda</taxon>
        <taxon>Incirrata</taxon>
        <taxon>Octopodidae</taxon>
        <taxon>Octopus</taxon>
    </lineage>
</organism>